<evidence type="ECO:0000313" key="1">
    <source>
        <dbReference type="EMBL" id="MPL77755.1"/>
    </source>
</evidence>
<dbReference type="EMBL" id="VSSQ01000109">
    <property type="protein sequence ID" value="MPL77755.1"/>
    <property type="molecule type" value="Genomic_DNA"/>
</dbReference>
<sequence length="75" mass="8602">MTTKIYVRERNKIGAGVQEPRYRIAAVTGDRTDIRFSANHFRKTELESILQGTDAELIYLAPMDEAEHGKKKYSD</sequence>
<protein>
    <submittedName>
        <fullName evidence="1">Uncharacterized protein</fullName>
    </submittedName>
</protein>
<proteinExistence type="predicted"/>
<accession>A0A644UFK2</accession>
<organism evidence="1">
    <name type="scientific">bioreactor metagenome</name>
    <dbReference type="NCBI Taxonomy" id="1076179"/>
    <lineage>
        <taxon>unclassified sequences</taxon>
        <taxon>metagenomes</taxon>
        <taxon>ecological metagenomes</taxon>
    </lineage>
</organism>
<gene>
    <name evidence="1" type="ORF">SDC9_23615</name>
</gene>
<name>A0A644UFK2_9ZZZZ</name>
<comment type="caution">
    <text evidence="1">The sequence shown here is derived from an EMBL/GenBank/DDBJ whole genome shotgun (WGS) entry which is preliminary data.</text>
</comment>
<reference evidence="1" key="1">
    <citation type="submission" date="2019-08" db="EMBL/GenBank/DDBJ databases">
        <authorList>
            <person name="Kucharzyk K."/>
            <person name="Murdoch R.W."/>
            <person name="Higgins S."/>
            <person name="Loffler F."/>
        </authorList>
    </citation>
    <scope>NUCLEOTIDE SEQUENCE</scope>
</reference>
<dbReference type="AlphaFoldDB" id="A0A644UFK2"/>